<dbReference type="Proteomes" id="UP000324585">
    <property type="component" value="Unassembled WGS sequence"/>
</dbReference>
<dbReference type="PANTHER" id="PTHR37185">
    <property type="entry name" value="MEMBRANE PROTEIN"/>
    <property type="match status" value="1"/>
</dbReference>
<organism evidence="2 3">
    <name type="scientific">Porphyridium purpureum</name>
    <name type="common">Red alga</name>
    <name type="synonym">Porphyridium cruentum</name>
    <dbReference type="NCBI Taxonomy" id="35688"/>
    <lineage>
        <taxon>Eukaryota</taxon>
        <taxon>Rhodophyta</taxon>
        <taxon>Bangiophyceae</taxon>
        <taxon>Porphyridiales</taxon>
        <taxon>Porphyridiaceae</taxon>
        <taxon>Porphyridium</taxon>
    </lineage>
</organism>
<name>A0A5J4YXQ9_PORPP</name>
<accession>A0A5J4YXQ9</accession>
<reference evidence="3" key="1">
    <citation type="journal article" date="2019" name="Nat. Commun.">
        <title>Expansion of phycobilisome linker gene families in mesophilic red algae.</title>
        <authorList>
            <person name="Lee J."/>
            <person name="Kim D."/>
            <person name="Bhattacharya D."/>
            <person name="Yoon H.S."/>
        </authorList>
    </citation>
    <scope>NUCLEOTIDE SEQUENCE [LARGE SCALE GENOMIC DNA]</scope>
    <source>
        <strain evidence="3">CCMP 1328</strain>
    </source>
</reference>
<feature type="transmembrane region" description="Helical" evidence="1">
    <location>
        <begin position="156"/>
        <end position="175"/>
    </location>
</feature>
<feature type="transmembrane region" description="Helical" evidence="1">
    <location>
        <begin position="126"/>
        <end position="149"/>
    </location>
</feature>
<dbReference type="EMBL" id="VRMN01000003">
    <property type="protein sequence ID" value="KAA8495464.1"/>
    <property type="molecule type" value="Genomic_DNA"/>
</dbReference>
<dbReference type="AlphaFoldDB" id="A0A5J4YXQ9"/>
<comment type="caution">
    <text evidence="2">The sequence shown here is derived from an EMBL/GenBank/DDBJ whole genome shotgun (WGS) entry which is preliminary data.</text>
</comment>
<keyword evidence="3" id="KW-1185">Reference proteome</keyword>
<dbReference type="Pfam" id="PF09991">
    <property type="entry name" value="DUF2232"/>
    <property type="match status" value="1"/>
</dbReference>
<protein>
    <submittedName>
        <fullName evidence="2">Uncharacterized protein</fullName>
    </submittedName>
</protein>
<feature type="transmembrane region" description="Helical" evidence="1">
    <location>
        <begin position="298"/>
        <end position="322"/>
    </location>
</feature>
<sequence>MAPRNGASCFVSAVRPGAPRFCPASRAAQFTEVSRHRQTVGVVVAPAPRFAATRRSRDVRVESAGDQYGTQTSLHAGFPTGREWDELVQEFETRAEQAGNGGVQPLDLRDELAVVNGQFGQRNPQVYASMPVIETAFMAALMVVLWFLGRYLKLDAFLVLTYPLPIFLLALRWGLRYAAVGFLMACLMISLQMGLLFGISYLCNQGVMSIMFAIGMLLPIHWCFVLVLGSLGKMTGILMSIQISGFVFREDIWDLVRKQAVAVCETVMKVIAASKAKGGAVPEAVKIGAPTSAAINRAMLGLLVFSSVYSAFFTYLISSFVLENYSYMLRKRVTLIPVVEYLRKRRQRRLEKQIKREQDRKYVERG</sequence>
<dbReference type="PANTHER" id="PTHR37185:SF3">
    <property type="entry name" value="MEMBRANE PROTEIN"/>
    <property type="match status" value="1"/>
</dbReference>
<gene>
    <name evidence="2" type="ORF">FVE85_1619</name>
</gene>
<dbReference type="OMA" id="FREDIWD"/>
<evidence type="ECO:0000256" key="1">
    <source>
        <dbReference type="SAM" id="Phobius"/>
    </source>
</evidence>
<evidence type="ECO:0000313" key="3">
    <source>
        <dbReference type="Proteomes" id="UP000324585"/>
    </source>
</evidence>
<keyword evidence="1" id="KW-0812">Transmembrane</keyword>
<keyword evidence="1" id="KW-0472">Membrane</keyword>
<proteinExistence type="predicted"/>
<feature type="transmembrane region" description="Helical" evidence="1">
    <location>
        <begin position="181"/>
        <end position="203"/>
    </location>
</feature>
<dbReference type="OrthoDB" id="2019412at2759"/>
<feature type="transmembrane region" description="Helical" evidence="1">
    <location>
        <begin position="210"/>
        <end position="231"/>
    </location>
</feature>
<keyword evidence="1" id="KW-1133">Transmembrane helix</keyword>
<evidence type="ECO:0000313" key="2">
    <source>
        <dbReference type="EMBL" id="KAA8495464.1"/>
    </source>
</evidence>
<dbReference type="InterPro" id="IPR018710">
    <property type="entry name" value="DUF2232"/>
</dbReference>